<dbReference type="InterPro" id="IPR014752">
    <property type="entry name" value="Arrestin-like_C"/>
</dbReference>
<evidence type="ECO:0000313" key="2">
    <source>
        <dbReference type="EMBL" id="TKA44202.1"/>
    </source>
</evidence>
<feature type="region of interest" description="Disordered" evidence="1">
    <location>
        <begin position="290"/>
        <end position="380"/>
    </location>
</feature>
<dbReference type="STRING" id="329885.A0A4U0V747"/>
<name>A0A4U0V747_9PEZI</name>
<dbReference type="AlphaFoldDB" id="A0A4U0V747"/>
<reference evidence="2 3" key="1">
    <citation type="submission" date="2017-03" db="EMBL/GenBank/DDBJ databases">
        <title>Genomes of endolithic fungi from Antarctica.</title>
        <authorList>
            <person name="Coleine C."/>
            <person name="Masonjones S."/>
            <person name="Stajich J.E."/>
        </authorList>
    </citation>
    <scope>NUCLEOTIDE SEQUENCE [LARGE SCALE GENOMIC DNA]</scope>
    <source>
        <strain evidence="2 3">CCFEE 5311</strain>
    </source>
</reference>
<accession>A0A4U0V747</accession>
<dbReference type="PANTHER" id="PTHR12507">
    <property type="entry name" value="REDUCED GROWTH PHENOTYPE 1 RGP1, YEAST -RELATED"/>
    <property type="match status" value="1"/>
</dbReference>
<dbReference type="Gene3D" id="2.60.40.640">
    <property type="match status" value="1"/>
</dbReference>
<feature type="compositionally biased region" description="Polar residues" evidence="1">
    <location>
        <begin position="355"/>
        <end position="379"/>
    </location>
</feature>
<protein>
    <submittedName>
        <fullName evidence="2">Uncharacterized protein</fullName>
    </submittedName>
</protein>
<dbReference type="OrthoDB" id="1918at2759"/>
<dbReference type="EMBL" id="NAJP01000016">
    <property type="protein sequence ID" value="TKA44202.1"/>
    <property type="molecule type" value="Genomic_DNA"/>
</dbReference>
<proteinExistence type="predicted"/>
<feature type="compositionally biased region" description="Low complexity" evidence="1">
    <location>
        <begin position="341"/>
        <end position="354"/>
    </location>
</feature>
<dbReference type="Proteomes" id="UP000310066">
    <property type="component" value="Unassembled WGS sequence"/>
</dbReference>
<feature type="region of interest" description="Disordered" evidence="1">
    <location>
        <begin position="639"/>
        <end position="665"/>
    </location>
</feature>
<organism evidence="2 3">
    <name type="scientific">Friedmanniomyces endolithicus</name>
    <dbReference type="NCBI Taxonomy" id="329885"/>
    <lineage>
        <taxon>Eukaryota</taxon>
        <taxon>Fungi</taxon>
        <taxon>Dikarya</taxon>
        <taxon>Ascomycota</taxon>
        <taxon>Pezizomycotina</taxon>
        <taxon>Dothideomycetes</taxon>
        <taxon>Dothideomycetidae</taxon>
        <taxon>Mycosphaerellales</taxon>
        <taxon>Teratosphaeriaceae</taxon>
        <taxon>Friedmanniomyces</taxon>
    </lineage>
</organism>
<evidence type="ECO:0000313" key="3">
    <source>
        <dbReference type="Proteomes" id="UP000310066"/>
    </source>
</evidence>
<comment type="caution">
    <text evidence="2">The sequence shown here is derived from an EMBL/GenBank/DDBJ whole genome shotgun (WGS) entry which is preliminary data.</text>
</comment>
<sequence>MTAGTYKPAASAMDKQQEEEERIQTVLAKLDDMEEPARPNLGDAIPQTPKTVKKSKVETRSNTKPGVRDSGREKRLQPKPKRDPWELQKDALEHKFGETGWQPRKRLSPDTLDGIRALHASDPGAYSTETLSDHFKIAPEAIRRILKSKWRPNEGETDDRRARWERRGVKKWQEMHELGMRPPVKWRALGVGGAEGVVEERMPKRRKVGRTDGGLSWDEVVGGATLKEERSGSSLADRLLSTALASSAMPPAATPSNIRAYVQWREPTVYSGEDIECIITFKNIGRTVEEEQGEDVQTPLASLNDSPTNTQRAQQRPLSPRPPDGWSGALSNLNPIARVMSESSTVSNTPRSSSDFYSMSNHSDETVTSEAPYHGQQNDRLLPNLAHTGRAPQSRQSSFGRPAKAETLMMGYVQTMGNFTLDGSLVNAAPFEEVKRKGVQTGGGVVGVDRSKRTSGMFGAFSWGNIGESLGGLLGGDETSSIAQMKATAGSRSIPLLSTPQSLLFVDLRLAPGESRNYSYRFALPRGLPPSHRGRALKVQYHLSITVQRPGAQNMRHVDVPFRVLGSYNARGETLGHDLMSPYILLQDTARTASIAPDPASPFGAATFSAKEPQKTVKTPKQGLEDFLRYTERLLEPSESASGALLSPTSPSSSPTTLRKHSTIDQPPASIKEAIDFAILRSNFAKPSFKQNPAEAQSPNRFNIARSGHPVAILTLLRPAYRLGEAVTGLIDFTSPLPAPSQQQPPHAPTYAVFLELESAERVDPSLALRSGSSIRRATRKSYAAVRENTLFARQVPFSLVVPATATPSFETTGISLGWRLRVEFTTQREQSGDGRVLGQGGLEGGEMLEELGTDERGTALIARERLVADTFEVAIPLKVYGAAGVEGVGSRSEALEV</sequence>
<evidence type="ECO:0000256" key="1">
    <source>
        <dbReference type="SAM" id="MobiDB-lite"/>
    </source>
</evidence>
<gene>
    <name evidence="2" type="ORF">B0A54_04969</name>
</gene>
<feature type="compositionally biased region" description="Basic and acidic residues" evidence="1">
    <location>
        <begin position="55"/>
        <end position="87"/>
    </location>
</feature>
<dbReference type="InterPro" id="IPR010487">
    <property type="entry name" value="NGRN/Rrg9"/>
</dbReference>
<feature type="compositionally biased region" description="Low complexity" evidence="1">
    <location>
        <begin position="645"/>
        <end position="657"/>
    </location>
</feature>
<feature type="region of interest" description="Disordered" evidence="1">
    <location>
        <begin position="1"/>
        <end position="87"/>
    </location>
</feature>
<dbReference type="Pfam" id="PF08737">
    <property type="entry name" value="Rgp1"/>
    <property type="match status" value="1"/>
</dbReference>
<dbReference type="Pfam" id="PF06413">
    <property type="entry name" value="Neugrin"/>
    <property type="match status" value="1"/>
</dbReference>
<feature type="compositionally biased region" description="Polar residues" evidence="1">
    <location>
        <begin position="299"/>
        <end position="317"/>
    </location>
</feature>
<dbReference type="InterPro" id="IPR014848">
    <property type="entry name" value="Rgp1"/>
</dbReference>